<proteinExistence type="inferred from homology"/>
<evidence type="ECO:0000259" key="2">
    <source>
        <dbReference type="Pfam" id="PF07894"/>
    </source>
</evidence>
<gene>
    <name evidence="3" type="primary">CR762484.3</name>
</gene>
<feature type="domain" description="Scaffolding anchor of CK1" evidence="2">
    <location>
        <begin position="17"/>
        <end position="75"/>
    </location>
</feature>
<name>A0A1A8ATH5_NOTFU</name>
<dbReference type="PANTHER" id="PTHR16181:SF29">
    <property type="entry name" value="PROTEIN FAM83A-RELATED"/>
    <property type="match status" value="1"/>
</dbReference>
<dbReference type="InterPro" id="IPR050944">
    <property type="entry name" value="FAM83"/>
</dbReference>
<dbReference type="EMBL" id="HADY01019060">
    <property type="protein sequence ID" value="SBP57545.1"/>
    <property type="molecule type" value="Transcribed_RNA"/>
</dbReference>
<dbReference type="GO" id="GO:0019901">
    <property type="term" value="F:protein kinase binding"/>
    <property type="evidence" value="ECO:0007669"/>
    <property type="project" value="TreeGrafter"/>
</dbReference>
<accession>A0A1A8ATH5</accession>
<reference evidence="3" key="2">
    <citation type="submission" date="2016-06" db="EMBL/GenBank/DDBJ databases">
        <title>The genome of a short-lived fish provides insights into sex chromosome evolution and the genetic control of aging.</title>
        <authorList>
            <person name="Reichwald K."/>
            <person name="Felder M."/>
            <person name="Petzold A."/>
            <person name="Koch P."/>
            <person name="Groth M."/>
            <person name="Platzer M."/>
        </authorList>
    </citation>
    <scope>NUCLEOTIDE SEQUENCE</scope>
    <source>
        <tissue evidence="3">Brain</tissue>
    </source>
</reference>
<organism evidence="3">
    <name type="scientific">Nothobranchius furzeri</name>
    <name type="common">Turquoise killifish</name>
    <dbReference type="NCBI Taxonomy" id="105023"/>
    <lineage>
        <taxon>Eukaryota</taxon>
        <taxon>Metazoa</taxon>
        <taxon>Chordata</taxon>
        <taxon>Craniata</taxon>
        <taxon>Vertebrata</taxon>
        <taxon>Euteleostomi</taxon>
        <taxon>Actinopterygii</taxon>
        <taxon>Neopterygii</taxon>
        <taxon>Teleostei</taxon>
        <taxon>Neoteleostei</taxon>
        <taxon>Acanthomorphata</taxon>
        <taxon>Ovalentaria</taxon>
        <taxon>Atherinomorphae</taxon>
        <taxon>Cyprinodontiformes</taxon>
        <taxon>Nothobranchiidae</taxon>
        <taxon>Nothobranchius</taxon>
    </lineage>
</organism>
<dbReference type="AlphaFoldDB" id="A0A1A8ATH5"/>
<comment type="similarity">
    <text evidence="1">Belongs to the FAM83 family.</text>
</comment>
<sequence length="207" mass="23685">MSNSREQSLDENVVFLPVDESNPEFLHSEREREAVERLLSEGPEAFYGSIGSELSRCFLSPEEVNQINSCAQKYQFNQKPLILKVPGSEDFSSVSDIMRRMKLGTTDLLRRGKGSTMSERTQSMMDLMDPSSGLGYKGQQERSVPRFQGNLDPDHMTPALALMTKRNNESLSYLNRPPKLFPHLRPQNSTNDHINRRWSLAEVKEYK</sequence>
<dbReference type="InterPro" id="IPR012461">
    <property type="entry name" value="SACK1"/>
</dbReference>
<dbReference type="PANTHER" id="PTHR16181">
    <property type="entry name" value="PROTEIN FAM83A-RELATED"/>
    <property type="match status" value="1"/>
</dbReference>
<dbReference type="Pfam" id="PF07894">
    <property type="entry name" value="SACK1"/>
    <property type="match status" value="1"/>
</dbReference>
<protein>
    <submittedName>
        <fullName evidence="3">Family with sequence similarity 83, member E</fullName>
    </submittedName>
</protein>
<dbReference type="GO" id="GO:0007165">
    <property type="term" value="P:signal transduction"/>
    <property type="evidence" value="ECO:0007669"/>
    <property type="project" value="TreeGrafter"/>
</dbReference>
<evidence type="ECO:0000313" key="3">
    <source>
        <dbReference type="EMBL" id="SBP57545.1"/>
    </source>
</evidence>
<reference evidence="3" key="1">
    <citation type="submission" date="2016-05" db="EMBL/GenBank/DDBJ databases">
        <authorList>
            <person name="Lavstsen T."/>
            <person name="Jespersen J.S."/>
        </authorList>
    </citation>
    <scope>NUCLEOTIDE SEQUENCE</scope>
    <source>
        <tissue evidence="3">Brain</tissue>
    </source>
</reference>
<evidence type="ECO:0000256" key="1">
    <source>
        <dbReference type="ARBA" id="ARBA00006937"/>
    </source>
</evidence>